<dbReference type="GeneID" id="98161597"/>
<name>A0ABR4JZB5_9EURO</name>
<feature type="compositionally biased region" description="Polar residues" evidence="1">
    <location>
        <begin position="493"/>
        <end position="509"/>
    </location>
</feature>
<dbReference type="Proteomes" id="UP001610444">
    <property type="component" value="Unassembled WGS sequence"/>
</dbReference>
<protein>
    <recommendedName>
        <fullName evidence="4">C2H2-type domain-containing protein</fullName>
    </recommendedName>
</protein>
<evidence type="ECO:0000313" key="2">
    <source>
        <dbReference type="EMBL" id="KAL2844258.1"/>
    </source>
</evidence>
<feature type="region of interest" description="Disordered" evidence="1">
    <location>
        <begin position="209"/>
        <end position="229"/>
    </location>
</feature>
<sequence length="697" mass="77626">MAVVQDSAVVSIAETARACLDAFQHCLEHTKQHNPRSHSSLEDQLGRFSIWASSIGAFAPRRASLDHRLRMASDVQRLVYGLLQTLNEHLRAYLSHASQPSPDQDLLGTALEPISKDITLLHRLSNSIRRASRESQNQRAATDFNLTDEEGNDVGLIFRDLFARELIARKFPGCSDTLRVRLASAMLLRRKRILYRRSRHNQLIETKDTTQTVERKGPSTARSKASSGATTVIPEQFKRVSMGPLVTRASTLRLTASESTLFPPAPKARLVRRLKSLGKDEILESMTTQSTRQFETLSINNDDEYQHPSVKTTELDLDKSVEHDDKPWYEGNYEVACPYCCCMLSSTDVMDDNKWRNHVKHDLDAYVCLFEDCNSADTLYDHSDEWLKHMRGHKVRWRCTAKAHGVIYFATQDEYIKHIRTKHKASEPQVQFLAASSGRSSGPIFNSCPLCGVSEVSELSGGLEDHIAAHLRYLALKSLPFIDEGNNDATDVSVNSSVADGGSRNTLSEEFQYDSPMGPSDHIPAKSELEASDDNDHKSRSAEGHDPDSPVGEGKDSGLTMVKDMDDELEIKLALGSPSTSTSSTHSDPPPSFLHITRSMNHPLPTALEAPTTRDPGCLAAANMNMDSAQIEPISGAPGWSSSMFTQPAIPLNYSTALLDREPGHLQRRNYVFNSTPMYAFFPIFLQSRLLSSRLQE</sequence>
<feature type="compositionally biased region" description="Polar residues" evidence="1">
    <location>
        <begin position="220"/>
        <end position="229"/>
    </location>
</feature>
<feature type="region of interest" description="Disordered" evidence="1">
    <location>
        <begin position="493"/>
        <end position="559"/>
    </location>
</feature>
<accession>A0ABR4JZB5</accession>
<evidence type="ECO:0000313" key="3">
    <source>
        <dbReference type="Proteomes" id="UP001610444"/>
    </source>
</evidence>
<dbReference type="PANTHER" id="PTHR35391:SF7">
    <property type="entry name" value="C2H2-TYPE DOMAIN-CONTAINING PROTEIN"/>
    <property type="match status" value="1"/>
</dbReference>
<dbReference type="RefSeq" id="XP_070896040.1">
    <property type="nucleotide sequence ID" value="XM_071046433.1"/>
</dbReference>
<keyword evidence="3" id="KW-1185">Reference proteome</keyword>
<dbReference type="PANTHER" id="PTHR35391">
    <property type="entry name" value="C2H2-TYPE DOMAIN-CONTAINING PROTEIN-RELATED"/>
    <property type="match status" value="1"/>
</dbReference>
<reference evidence="2 3" key="1">
    <citation type="submission" date="2024-07" db="EMBL/GenBank/DDBJ databases">
        <title>Section-level genome sequencing and comparative genomics of Aspergillus sections Usti and Cavernicolus.</title>
        <authorList>
            <consortium name="Lawrence Berkeley National Laboratory"/>
            <person name="Nybo J.L."/>
            <person name="Vesth T.C."/>
            <person name="Theobald S."/>
            <person name="Frisvad J.C."/>
            <person name="Larsen T.O."/>
            <person name="Kjaerboelling I."/>
            <person name="Rothschild-Mancinelli K."/>
            <person name="Lyhne E.K."/>
            <person name="Kogle M.E."/>
            <person name="Barry K."/>
            <person name="Clum A."/>
            <person name="Na H."/>
            <person name="Ledsgaard L."/>
            <person name="Lin J."/>
            <person name="Lipzen A."/>
            <person name="Kuo A."/>
            <person name="Riley R."/>
            <person name="Mondo S."/>
            <person name="LaButti K."/>
            <person name="Haridas S."/>
            <person name="Pangalinan J."/>
            <person name="Salamov A.A."/>
            <person name="Simmons B.A."/>
            <person name="Magnuson J.K."/>
            <person name="Chen J."/>
            <person name="Drula E."/>
            <person name="Henrissat B."/>
            <person name="Wiebenga A."/>
            <person name="Lubbers R.J."/>
            <person name="Gomes A.C."/>
            <person name="Macurrencykelacurrency M.R."/>
            <person name="Stajich J."/>
            <person name="Grigoriev I.V."/>
            <person name="Mortensen U.H."/>
            <person name="De vries R.P."/>
            <person name="Baker S.E."/>
            <person name="Andersen M.R."/>
        </authorList>
    </citation>
    <scope>NUCLEOTIDE SEQUENCE [LARGE SCALE GENOMIC DNA]</scope>
    <source>
        <strain evidence="2 3">CBS 756.74</strain>
    </source>
</reference>
<evidence type="ECO:0008006" key="4">
    <source>
        <dbReference type="Google" id="ProtNLM"/>
    </source>
</evidence>
<proteinExistence type="predicted"/>
<dbReference type="EMBL" id="JBFXLR010000042">
    <property type="protein sequence ID" value="KAL2844258.1"/>
    <property type="molecule type" value="Genomic_DNA"/>
</dbReference>
<feature type="compositionally biased region" description="Basic and acidic residues" evidence="1">
    <location>
        <begin position="523"/>
        <end position="556"/>
    </location>
</feature>
<gene>
    <name evidence="2" type="ORF">BJX68DRAFT_269784</name>
</gene>
<organism evidence="2 3">
    <name type="scientific">Aspergillus pseudodeflectus</name>
    <dbReference type="NCBI Taxonomy" id="176178"/>
    <lineage>
        <taxon>Eukaryota</taxon>
        <taxon>Fungi</taxon>
        <taxon>Dikarya</taxon>
        <taxon>Ascomycota</taxon>
        <taxon>Pezizomycotina</taxon>
        <taxon>Eurotiomycetes</taxon>
        <taxon>Eurotiomycetidae</taxon>
        <taxon>Eurotiales</taxon>
        <taxon>Aspergillaceae</taxon>
        <taxon>Aspergillus</taxon>
        <taxon>Aspergillus subgen. Nidulantes</taxon>
    </lineage>
</organism>
<evidence type="ECO:0000256" key="1">
    <source>
        <dbReference type="SAM" id="MobiDB-lite"/>
    </source>
</evidence>
<comment type="caution">
    <text evidence="2">The sequence shown here is derived from an EMBL/GenBank/DDBJ whole genome shotgun (WGS) entry which is preliminary data.</text>
</comment>